<gene>
    <name evidence="7" type="primary">fmt</name>
    <name evidence="7" type="ORF">KN71_002710</name>
</gene>
<dbReference type="InterPro" id="IPR044135">
    <property type="entry name" value="Met-tRNA-FMT_C"/>
</dbReference>
<dbReference type="Pfam" id="PF00551">
    <property type="entry name" value="Formyl_trans_N"/>
    <property type="match status" value="1"/>
</dbReference>
<dbReference type="EC" id="2.1.2.9" evidence="2"/>
<dbReference type="Pfam" id="PF02911">
    <property type="entry name" value="Formyl_trans_C"/>
    <property type="match status" value="1"/>
</dbReference>
<dbReference type="OrthoDB" id="9802815at2"/>
<dbReference type="InterPro" id="IPR041711">
    <property type="entry name" value="Met-tRNA-FMT_N"/>
</dbReference>
<feature type="domain" description="Formyl transferase N-terminal" evidence="5">
    <location>
        <begin position="10"/>
        <end position="181"/>
    </location>
</feature>
<sequence>MKNINNKINLVLAGTGQFSAKTFEPLLNDERFNVLAFISQPNRKLDRNKNVIETEIFKLAKQYDIKVFQPQKIKEILPELSAMDFDFFITASFGQFIPDSILKLPKKMPLNVHGSLLEKYRGAAPVQYALLNGDIETGITLIEMVKQMDAGDILESSKVKIDSTDTAIEVFDKLANVASKNLGNWLFEIYNGQYNRVAQDESKVTFAPKILNGMERIDQSENLSSVVNKIRAFNDEPGAYLIFQNKRLKIFRASTTKISTPLKIKFNDGYLYLIEYQFEGKKRVRV</sequence>
<dbReference type="InterPro" id="IPR036477">
    <property type="entry name" value="Formyl_transf_N_sf"/>
</dbReference>
<dbReference type="CDD" id="cd08646">
    <property type="entry name" value="FMT_core_Met-tRNA-FMT_N"/>
    <property type="match status" value="1"/>
</dbReference>
<dbReference type="SUPFAM" id="SSF50486">
    <property type="entry name" value="FMT C-terminal domain-like"/>
    <property type="match status" value="1"/>
</dbReference>
<dbReference type="PROSITE" id="PS00373">
    <property type="entry name" value="GART"/>
    <property type="match status" value="1"/>
</dbReference>
<dbReference type="GO" id="GO:0005829">
    <property type="term" value="C:cytosol"/>
    <property type="evidence" value="ECO:0007669"/>
    <property type="project" value="TreeGrafter"/>
</dbReference>
<evidence type="ECO:0000256" key="4">
    <source>
        <dbReference type="ARBA" id="ARBA00022917"/>
    </source>
</evidence>
<dbReference type="NCBIfam" id="TIGR00460">
    <property type="entry name" value="fmt"/>
    <property type="match status" value="1"/>
</dbReference>
<dbReference type="Gene3D" id="3.40.50.12230">
    <property type="match status" value="1"/>
</dbReference>
<dbReference type="PANTHER" id="PTHR11138">
    <property type="entry name" value="METHIONYL-TRNA FORMYLTRANSFERASE"/>
    <property type="match status" value="1"/>
</dbReference>
<dbReference type="Proteomes" id="UP000029712">
    <property type="component" value="Chromosome"/>
</dbReference>
<evidence type="ECO:0000313" key="8">
    <source>
        <dbReference type="Proteomes" id="UP000029712"/>
    </source>
</evidence>
<name>A0A454CAJ5_METHO</name>
<dbReference type="PANTHER" id="PTHR11138:SF5">
    <property type="entry name" value="METHIONYL-TRNA FORMYLTRANSFERASE, MITOCHONDRIAL"/>
    <property type="match status" value="1"/>
</dbReference>
<dbReference type="InterPro" id="IPR002376">
    <property type="entry name" value="Formyl_transf_N"/>
</dbReference>
<evidence type="ECO:0000313" key="7">
    <source>
        <dbReference type="EMBL" id="AYN65708.1"/>
    </source>
</evidence>
<dbReference type="GO" id="GO:0004479">
    <property type="term" value="F:methionyl-tRNA formyltransferase activity"/>
    <property type="evidence" value="ECO:0007669"/>
    <property type="project" value="UniProtKB-EC"/>
</dbReference>
<dbReference type="RefSeq" id="WP_052039048.1">
    <property type="nucleotide sequence ID" value="NZ_CP033021.1"/>
</dbReference>
<dbReference type="InterPro" id="IPR005793">
    <property type="entry name" value="Formyl_trans_C"/>
</dbReference>
<dbReference type="InterPro" id="IPR005794">
    <property type="entry name" value="Fmt"/>
</dbReference>
<evidence type="ECO:0000259" key="5">
    <source>
        <dbReference type="Pfam" id="PF00551"/>
    </source>
</evidence>
<dbReference type="CDD" id="cd08704">
    <property type="entry name" value="Met_tRNA_FMT_C"/>
    <property type="match status" value="1"/>
</dbReference>
<dbReference type="AlphaFoldDB" id="A0A454CAJ5"/>
<reference evidence="7 8" key="2">
    <citation type="submission" date="2018-10" db="EMBL/GenBank/DDBJ databases">
        <title>Detection and isolation of Mycoplasma hominis as a predominant microorganism from pelvic cavity of patient with salpingitis and tubo-ovarian abscess.</title>
        <authorList>
            <person name="Guschin A.E."/>
            <person name="Khayrullina G.A."/>
            <person name="Rakovskaya I.V."/>
            <person name="Shelenkov A.A."/>
            <person name="Shagin D.A."/>
        </authorList>
    </citation>
    <scope>NUCLEOTIDE SEQUENCE [LARGE SCALE GENOMIC DNA]</scope>
    <source>
        <strain evidence="8">TOA</strain>
    </source>
</reference>
<evidence type="ECO:0000256" key="2">
    <source>
        <dbReference type="ARBA" id="ARBA00012261"/>
    </source>
</evidence>
<feature type="domain" description="Formyl transferase C-terminal" evidence="6">
    <location>
        <begin position="213"/>
        <end position="284"/>
    </location>
</feature>
<organism evidence="7 8">
    <name type="scientific">Metamycoplasma hominis</name>
    <name type="common">Mycoplasma hominis</name>
    <dbReference type="NCBI Taxonomy" id="2098"/>
    <lineage>
        <taxon>Bacteria</taxon>
        <taxon>Bacillati</taxon>
        <taxon>Mycoplasmatota</taxon>
        <taxon>Mycoplasmoidales</taxon>
        <taxon>Metamycoplasmataceae</taxon>
        <taxon>Metamycoplasma</taxon>
    </lineage>
</organism>
<dbReference type="EMBL" id="CP033021">
    <property type="protein sequence ID" value="AYN65708.1"/>
    <property type="molecule type" value="Genomic_DNA"/>
</dbReference>
<dbReference type="InterPro" id="IPR011034">
    <property type="entry name" value="Formyl_transferase-like_C_sf"/>
</dbReference>
<proteinExistence type="inferred from homology"/>
<comment type="similarity">
    <text evidence="1">Belongs to the Fmt family.</text>
</comment>
<reference evidence="7 8" key="1">
    <citation type="submission" date="2014-08" db="EMBL/GenBank/DDBJ databases">
        <authorList>
            <person name="Kuleshov K."/>
            <person name="Dedkov V."/>
            <person name="Markelov M."/>
            <person name="Pimkina E."/>
        </authorList>
    </citation>
    <scope>NUCLEOTIDE SEQUENCE [LARGE SCALE GENOMIC DNA]</scope>
    <source>
        <strain evidence="8">TOA</strain>
    </source>
</reference>
<dbReference type="InterPro" id="IPR001555">
    <property type="entry name" value="GART_AS"/>
</dbReference>
<dbReference type="SUPFAM" id="SSF53328">
    <property type="entry name" value="Formyltransferase"/>
    <property type="match status" value="1"/>
</dbReference>
<accession>A0A454CAJ5</accession>
<evidence type="ECO:0000259" key="6">
    <source>
        <dbReference type="Pfam" id="PF02911"/>
    </source>
</evidence>
<evidence type="ECO:0000256" key="3">
    <source>
        <dbReference type="ARBA" id="ARBA00022679"/>
    </source>
</evidence>
<protein>
    <recommendedName>
        <fullName evidence="2">methionyl-tRNA formyltransferase</fullName>
        <ecNumber evidence="2">2.1.2.9</ecNumber>
    </recommendedName>
</protein>
<evidence type="ECO:0000256" key="1">
    <source>
        <dbReference type="ARBA" id="ARBA00010699"/>
    </source>
</evidence>
<keyword evidence="3 7" id="KW-0808">Transferase</keyword>
<keyword evidence="4" id="KW-0648">Protein biosynthesis</keyword>